<accession>A0ACA9P0H7</accession>
<proteinExistence type="predicted"/>
<evidence type="ECO:0000313" key="1">
    <source>
        <dbReference type="EMBL" id="CAG8677453.1"/>
    </source>
</evidence>
<dbReference type="EMBL" id="CAJVQC010016554">
    <property type="protein sequence ID" value="CAG8677453.1"/>
    <property type="molecule type" value="Genomic_DNA"/>
</dbReference>
<protein>
    <submittedName>
        <fullName evidence="1">10038_t:CDS:1</fullName>
    </submittedName>
</protein>
<name>A0ACA9P0H7_9GLOM</name>
<reference evidence="1" key="1">
    <citation type="submission" date="2021-06" db="EMBL/GenBank/DDBJ databases">
        <authorList>
            <person name="Kallberg Y."/>
            <person name="Tangrot J."/>
            <person name="Rosling A."/>
        </authorList>
    </citation>
    <scope>NUCLEOTIDE SEQUENCE</scope>
    <source>
        <strain evidence="1">MA461A</strain>
    </source>
</reference>
<gene>
    <name evidence="1" type="ORF">RPERSI_LOCUS8952</name>
</gene>
<feature type="non-terminal residue" evidence="1">
    <location>
        <position position="77"/>
    </location>
</feature>
<keyword evidence="2" id="KW-1185">Reference proteome</keyword>
<evidence type="ECO:0000313" key="2">
    <source>
        <dbReference type="Proteomes" id="UP000789920"/>
    </source>
</evidence>
<organism evidence="1 2">
    <name type="scientific">Racocetra persica</name>
    <dbReference type="NCBI Taxonomy" id="160502"/>
    <lineage>
        <taxon>Eukaryota</taxon>
        <taxon>Fungi</taxon>
        <taxon>Fungi incertae sedis</taxon>
        <taxon>Mucoromycota</taxon>
        <taxon>Glomeromycotina</taxon>
        <taxon>Glomeromycetes</taxon>
        <taxon>Diversisporales</taxon>
        <taxon>Gigasporaceae</taxon>
        <taxon>Racocetra</taxon>
    </lineage>
</organism>
<feature type="non-terminal residue" evidence="1">
    <location>
        <position position="1"/>
    </location>
</feature>
<dbReference type="Proteomes" id="UP000789920">
    <property type="component" value="Unassembled WGS sequence"/>
</dbReference>
<comment type="caution">
    <text evidence="1">The sequence shown here is derived from an EMBL/GenBank/DDBJ whole genome shotgun (WGS) entry which is preliminary data.</text>
</comment>
<sequence length="77" mass="9015">NLVQFFDNSESDYKVKEDLYSDINKNSYFDIDEDSYSNIDNNSYSDNESSSEDNVFRNPNKSLVTNIKNLIKKLQQC</sequence>